<dbReference type="EMBL" id="FUYP01000035">
    <property type="protein sequence ID" value="SKB95246.1"/>
    <property type="molecule type" value="Genomic_DNA"/>
</dbReference>
<sequence length="231" mass="25172">MAALRPNGMHHIAVTTARMKDQIEYFTDVLGAKLVGFYWMHGTEGAWHAFLELSASSTFALVFHPDVAKIPATLDVTHSRTPGHFCAPGTLQHFAFNVDSDEDLLAMRDRIRSRGIPTFGPIDHGMCKSIYFAGLEGLNLEVSTSATAIDPKVWIEKEVVELAGISPEELERYVNPPAFVATDGPVPQPPFDPSKPHMAYPPEAYKAMLTMPDAQLSAMNDSSAPPAVPAL</sequence>
<organism evidence="2 3">
    <name type="scientific">Sphingopyxis flava</name>
    <dbReference type="NCBI Taxonomy" id="1507287"/>
    <lineage>
        <taxon>Bacteria</taxon>
        <taxon>Pseudomonadati</taxon>
        <taxon>Pseudomonadota</taxon>
        <taxon>Alphaproteobacteria</taxon>
        <taxon>Sphingomonadales</taxon>
        <taxon>Sphingomonadaceae</taxon>
        <taxon>Sphingopyxis</taxon>
    </lineage>
</organism>
<dbReference type="SUPFAM" id="SSF54593">
    <property type="entry name" value="Glyoxalase/Bleomycin resistance protein/Dihydroxybiphenyl dioxygenase"/>
    <property type="match status" value="1"/>
</dbReference>
<name>A0A1T5FGK5_9SPHN</name>
<evidence type="ECO:0000259" key="1">
    <source>
        <dbReference type="PROSITE" id="PS51819"/>
    </source>
</evidence>
<dbReference type="Pfam" id="PF00903">
    <property type="entry name" value="Glyoxalase"/>
    <property type="match status" value="1"/>
</dbReference>
<dbReference type="OrthoDB" id="9803142at2"/>
<feature type="domain" description="VOC" evidence="1">
    <location>
        <begin position="8"/>
        <end position="145"/>
    </location>
</feature>
<keyword evidence="2" id="KW-0223">Dioxygenase</keyword>
<dbReference type="GO" id="GO:0051213">
    <property type="term" value="F:dioxygenase activity"/>
    <property type="evidence" value="ECO:0007669"/>
    <property type="project" value="UniProtKB-KW"/>
</dbReference>
<dbReference type="Proteomes" id="UP000190044">
    <property type="component" value="Unassembled WGS sequence"/>
</dbReference>
<dbReference type="Gene3D" id="3.10.180.10">
    <property type="entry name" value="2,3-Dihydroxybiphenyl 1,2-Dioxygenase, domain 1"/>
    <property type="match status" value="1"/>
</dbReference>
<dbReference type="InterPro" id="IPR037523">
    <property type="entry name" value="VOC_core"/>
</dbReference>
<protein>
    <submittedName>
        <fullName evidence="2">Catechol 2,3-dioxygenase</fullName>
    </submittedName>
</protein>
<dbReference type="InterPro" id="IPR004360">
    <property type="entry name" value="Glyas_Fos-R_dOase_dom"/>
</dbReference>
<dbReference type="AlphaFoldDB" id="A0A1T5FGK5"/>
<gene>
    <name evidence="2" type="ORF">SAMN06295937_10359</name>
</gene>
<proteinExistence type="predicted"/>
<dbReference type="RefSeq" id="WP_079639957.1">
    <property type="nucleotide sequence ID" value="NZ_FUYP01000035.1"/>
</dbReference>
<keyword evidence="3" id="KW-1185">Reference proteome</keyword>
<dbReference type="InterPro" id="IPR029068">
    <property type="entry name" value="Glyas_Bleomycin-R_OHBP_Dase"/>
</dbReference>
<evidence type="ECO:0000313" key="2">
    <source>
        <dbReference type="EMBL" id="SKB95246.1"/>
    </source>
</evidence>
<dbReference type="PROSITE" id="PS51819">
    <property type="entry name" value="VOC"/>
    <property type="match status" value="1"/>
</dbReference>
<reference evidence="3" key="1">
    <citation type="submission" date="2017-02" db="EMBL/GenBank/DDBJ databases">
        <authorList>
            <person name="Varghese N."/>
            <person name="Submissions S."/>
        </authorList>
    </citation>
    <scope>NUCLEOTIDE SEQUENCE [LARGE SCALE GENOMIC DNA]</scope>
    <source>
        <strain evidence="3">R11H</strain>
    </source>
</reference>
<keyword evidence="2" id="KW-0560">Oxidoreductase</keyword>
<evidence type="ECO:0000313" key="3">
    <source>
        <dbReference type="Proteomes" id="UP000190044"/>
    </source>
</evidence>
<accession>A0A1T5FGK5</accession>